<organism evidence="1 2">
    <name type="scientific">Yersinia pekkanenii</name>
    <dbReference type="NCBI Taxonomy" id="1288385"/>
    <lineage>
        <taxon>Bacteria</taxon>
        <taxon>Pseudomonadati</taxon>
        <taxon>Pseudomonadota</taxon>
        <taxon>Gammaproteobacteria</taxon>
        <taxon>Enterobacterales</taxon>
        <taxon>Yersiniaceae</taxon>
        <taxon>Yersinia</taxon>
    </lineage>
</organism>
<name>A0ABP2A147_9GAMM</name>
<comment type="caution">
    <text evidence="1">The sequence shown here is derived from an EMBL/GenBank/DDBJ whole genome shotgun (WGS) entry which is preliminary data.</text>
</comment>
<gene>
    <name evidence="1" type="ORF">ERS137968_04994</name>
</gene>
<dbReference type="EMBL" id="CWJL01000158">
    <property type="protein sequence ID" value="CRY69836.1"/>
    <property type="molecule type" value="Genomic_DNA"/>
</dbReference>
<proteinExistence type="predicted"/>
<accession>A0ABP2A147</accession>
<keyword evidence="2" id="KW-1185">Reference proteome</keyword>
<dbReference type="Proteomes" id="UP000044625">
    <property type="component" value="Unassembled WGS sequence"/>
</dbReference>
<evidence type="ECO:0000313" key="1">
    <source>
        <dbReference type="EMBL" id="CRY69836.1"/>
    </source>
</evidence>
<protein>
    <submittedName>
        <fullName evidence="1">Uncharacterized protein</fullName>
    </submittedName>
</protein>
<sequence>MIASQVSGDLHALAVRAGAVQRGVIQLGLALDFNTGAGVGGAVHRAASDSTIQLHPITVGGFAAHAAIAFIG</sequence>
<evidence type="ECO:0000313" key="2">
    <source>
        <dbReference type="Proteomes" id="UP000044625"/>
    </source>
</evidence>
<reference evidence="1 2" key="1">
    <citation type="submission" date="2015-03" db="EMBL/GenBank/DDBJ databases">
        <authorList>
            <consortium name="Pathogen Informatics"/>
            <person name="Murphy D."/>
        </authorList>
    </citation>
    <scope>NUCLEOTIDE SEQUENCE [LARGE SCALE GENOMIC DNA]</scope>
    <source>
        <strain evidence="2">type strain: CIP110230</strain>
    </source>
</reference>